<name>A0ACC2X1D1_9TREE</name>
<dbReference type="EMBL" id="JASBWS010000003">
    <property type="protein sequence ID" value="KAJ9116567.1"/>
    <property type="molecule type" value="Genomic_DNA"/>
</dbReference>
<sequence length="287" mass="32883">MSFQPWQDDADLPICKACQAWTSLRELAEEGHVNKIVPDEHDERVLFIRTEPSTGIGQTPILIKTSKATYMWDCNAFLSKDLFHELLAMKPPLTAIAISHPHFYSTSLTWARCLRIPLLIAAADKHWFQRLADVKEGEVEWFHNDAALEDGVNVIQCGGHFPGSSVLHWDRSLEPKFESERHLRTGILLCSDTAMVQPTQQGFTFQWSVPNMIPMNPHEIKGICDRLQNLEFEEATSTWPNHFVRKDARRVLLDSAKKQLHHMGLVEEEGKFRVGSKSEMVHEDAYR</sequence>
<proteinExistence type="predicted"/>
<comment type="caution">
    <text evidence="1">The sequence shown here is derived from an EMBL/GenBank/DDBJ whole genome shotgun (WGS) entry which is preliminary data.</text>
</comment>
<accession>A0ACC2X1D1</accession>
<keyword evidence="2" id="KW-1185">Reference proteome</keyword>
<reference evidence="1" key="1">
    <citation type="submission" date="2023-04" db="EMBL/GenBank/DDBJ databases">
        <title>Draft Genome sequencing of Naganishia species isolated from polar environments using Oxford Nanopore Technology.</title>
        <authorList>
            <person name="Leo P."/>
            <person name="Venkateswaran K."/>
        </authorList>
    </citation>
    <scope>NUCLEOTIDE SEQUENCE</scope>
    <source>
        <strain evidence="1">MNA-CCFEE 5262</strain>
    </source>
</reference>
<evidence type="ECO:0000313" key="2">
    <source>
        <dbReference type="Proteomes" id="UP001230649"/>
    </source>
</evidence>
<protein>
    <submittedName>
        <fullName evidence="1">Uncharacterized protein</fullName>
    </submittedName>
</protein>
<dbReference type="Proteomes" id="UP001230649">
    <property type="component" value="Unassembled WGS sequence"/>
</dbReference>
<gene>
    <name evidence="1" type="ORF">QFC20_000499</name>
</gene>
<organism evidence="1 2">
    <name type="scientific">Naganishia adeliensis</name>
    <dbReference type="NCBI Taxonomy" id="92952"/>
    <lineage>
        <taxon>Eukaryota</taxon>
        <taxon>Fungi</taxon>
        <taxon>Dikarya</taxon>
        <taxon>Basidiomycota</taxon>
        <taxon>Agaricomycotina</taxon>
        <taxon>Tremellomycetes</taxon>
        <taxon>Filobasidiales</taxon>
        <taxon>Filobasidiaceae</taxon>
        <taxon>Naganishia</taxon>
    </lineage>
</organism>
<evidence type="ECO:0000313" key="1">
    <source>
        <dbReference type="EMBL" id="KAJ9116567.1"/>
    </source>
</evidence>